<evidence type="ECO:0000313" key="2">
    <source>
        <dbReference type="EMBL" id="CAB1457297.1"/>
    </source>
</evidence>
<evidence type="ECO:0000313" key="3">
    <source>
        <dbReference type="Proteomes" id="UP001153269"/>
    </source>
</evidence>
<feature type="region of interest" description="Disordered" evidence="1">
    <location>
        <begin position="108"/>
        <end position="132"/>
    </location>
</feature>
<protein>
    <submittedName>
        <fullName evidence="2">Uncharacterized protein</fullName>
    </submittedName>
</protein>
<dbReference type="Proteomes" id="UP001153269">
    <property type="component" value="Unassembled WGS sequence"/>
</dbReference>
<dbReference type="EMBL" id="CADEAL010004336">
    <property type="protein sequence ID" value="CAB1457297.1"/>
    <property type="molecule type" value="Genomic_DNA"/>
</dbReference>
<gene>
    <name evidence="2" type="ORF">PLEPLA_LOCUS45119</name>
</gene>
<proteinExistence type="predicted"/>
<dbReference type="AlphaFoldDB" id="A0A9N7VQC8"/>
<feature type="compositionally biased region" description="Basic and acidic residues" evidence="1">
    <location>
        <begin position="112"/>
        <end position="127"/>
    </location>
</feature>
<sequence length="163" mass="18242">MRHTAPSDKHHTRHFNKPIAPIHHFHAINVSDTEGSLVPRLYLNVRTNSNLIAVGGGGLPRVRPCVRACVRDGRRNPVALSVFFKTSNFTGDYEDDSVRQRRERTTLNPCAGKEDGRIAGQRQDDGSRAPSAGAKSVCACVRVEIFGVGGGRWYFFLDRWWKI</sequence>
<name>A0A9N7VQC8_PLEPL</name>
<reference evidence="2" key="1">
    <citation type="submission" date="2020-03" db="EMBL/GenBank/DDBJ databases">
        <authorList>
            <person name="Weist P."/>
        </authorList>
    </citation>
    <scope>NUCLEOTIDE SEQUENCE</scope>
</reference>
<organism evidence="2 3">
    <name type="scientific">Pleuronectes platessa</name>
    <name type="common">European plaice</name>
    <dbReference type="NCBI Taxonomy" id="8262"/>
    <lineage>
        <taxon>Eukaryota</taxon>
        <taxon>Metazoa</taxon>
        <taxon>Chordata</taxon>
        <taxon>Craniata</taxon>
        <taxon>Vertebrata</taxon>
        <taxon>Euteleostomi</taxon>
        <taxon>Actinopterygii</taxon>
        <taxon>Neopterygii</taxon>
        <taxon>Teleostei</taxon>
        <taxon>Neoteleostei</taxon>
        <taxon>Acanthomorphata</taxon>
        <taxon>Carangaria</taxon>
        <taxon>Pleuronectiformes</taxon>
        <taxon>Pleuronectoidei</taxon>
        <taxon>Pleuronectidae</taxon>
        <taxon>Pleuronectes</taxon>
    </lineage>
</organism>
<keyword evidence="3" id="KW-1185">Reference proteome</keyword>
<evidence type="ECO:0000256" key="1">
    <source>
        <dbReference type="SAM" id="MobiDB-lite"/>
    </source>
</evidence>
<accession>A0A9N7VQC8</accession>
<comment type="caution">
    <text evidence="2">The sequence shown here is derived from an EMBL/GenBank/DDBJ whole genome shotgun (WGS) entry which is preliminary data.</text>
</comment>